<dbReference type="EMBL" id="CP064936">
    <property type="protein sequence ID" value="QQA02243.1"/>
    <property type="molecule type" value="Genomic_DNA"/>
</dbReference>
<dbReference type="Pfam" id="PF01391">
    <property type="entry name" value="Collagen"/>
    <property type="match status" value="1"/>
</dbReference>
<evidence type="ECO:0000256" key="1">
    <source>
        <dbReference type="SAM" id="MobiDB-lite"/>
    </source>
</evidence>
<evidence type="ECO:0000313" key="2">
    <source>
        <dbReference type="EMBL" id="QQA02190.1"/>
    </source>
</evidence>
<dbReference type="KEGG" id="tper:IWA51_01560"/>
<dbReference type="Gene3D" id="1.20.5.320">
    <property type="entry name" value="6-Phosphogluconate Dehydrogenase, domain 3"/>
    <property type="match status" value="1"/>
</dbReference>
<keyword evidence="3" id="KW-0176">Collagen</keyword>
<dbReference type="EMBL" id="CP064936">
    <property type="protein sequence ID" value="QQA02190.1"/>
    <property type="molecule type" value="Genomic_DNA"/>
</dbReference>
<protein>
    <submittedName>
        <fullName evidence="3">Collagen-like protein</fullName>
    </submittedName>
</protein>
<keyword evidence="4" id="KW-1185">Reference proteome</keyword>
<dbReference type="AlphaFoldDB" id="A0A7T3RFN6"/>
<feature type="region of interest" description="Disordered" evidence="1">
    <location>
        <begin position="63"/>
        <end position="101"/>
    </location>
</feature>
<gene>
    <name evidence="2" type="ORF">IWA51_01560</name>
    <name evidence="3" type="ORF">IWA51_07040</name>
</gene>
<name>A0A7T3RFN6_9SPIR</name>
<dbReference type="Proteomes" id="UP000595224">
    <property type="component" value="Chromosome"/>
</dbReference>
<proteinExistence type="predicted"/>
<evidence type="ECO:0000313" key="3">
    <source>
        <dbReference type="EMBL" id="QQA02243.1"/>
    </source>
</evidence>
<feature type="compositionally biased region" description="Low complexity" evidence="1">
    <location>
        <begin position="73"/>
        <end position="101"/>
    </location>
</feature>
<dbReference type="KEGG" id="tper:IWA51_07040"/>
<accession>A0A7T3RFN6</accession>
<sequence>MGSYSKDSSAVATTSQFNRTPVVGETAFNFCAGNSSICYWKVTAVSGTNVSITCTASYSIKGATGPQGPQGKQGATGATGPRGATGATGPQGPQGKQGVPGVTDVATTTKAGLMSAADKTKLDKLWKYVTQFHGEVPDIAAGSYTTEQLVNILVNYIPSGTTRAMRPIKIGSDYIKDIFPDSYHFEGPLIGLYYIQLTKVENSSGFRPHYELRFNYIIAVDGVYSTATNKTIRRTVVYKTLDNNSHHFDVGVKFI</sequence>
<evidence type="ECO:0000313" key="4">
    <source>
        <dbReference type="Proteomes" id="UP000595224"/>
    </source>
</evidence>
<dbReference type="InterPro" id="IPR008160">
    <property type="entry name" value="Collagen"/>
</dbReference>
<reference evidence="3 4" key="1">
    <citation type="submission" date="2020-11" db="EMBL/GenBank/DDBJ databases">
        <title>Treponema Peruensis nv. sp., first commensal Treponema isolated from human feces.</title>
        <authorList>
            <person name="Belkhou C."/>
            <person name="Raes J."/>
        </authorList>
    </citation>
    <scope>NUCLEOTIDE SEQUENCE [LARGE SCALE GENOMIC DNA]</scope>
    <source>
        <strain evidence="3 4">RCC2812</strain>
    </source>
</reference>
<organism evidence="3 4">
    <name type="scientific">Treponema peruense</name>
    <dbReference type="NCBI Taxonomy" id="2787628"/>
    <lineage>
        <taxon>Bacteria</taxon>
        <taxon>Pseudomonadati</taxon>
        <taxon>Spirochaetota</taxon>
        <taxon>Spirochaetia</taxon>
        <taxon>Spirochaetales</taxon>
        <taxon>Treponemataceae</taxon>
        <taxon>Treponema</taxon>
    </lineage>
</organism>